<evidence type="ECO:0000313" key="2">
    <source>
        <dbReference type="EMBL" id="KPQ19390.1"/>
    </source>
</evidence>
<dbReference type="PANTHER" id="PTHR34301">
    <property type="entry name" value="DNA-BINDING PROTEIN-RELATED"/>
    <property type="match status" value="1"/>
</dbReference>
<comment type="caution">
    <text evidence="2">The sequence shown here is derived from an EMBL/GenBank/DDBJ whole genome shotgun (WGS) entry which is preliminary data.</text>
</comment>
<dbReference type="Gene3D" id="3.40.50.300">
    <property type="entry name" value="P-loop containing nucleotide triphosphate hydrolases"/>
    <property type="match status" value="1"/>
</dbReference>
<dbReference type="PATRIC" id="fig|1305737.6.peg.1214"/>
<dbReference type="PANTHER" id="PTHR34301:SF8">
    <property type="entry name" value="ATPASE DOMAIN-CONTAINING PROTEIN"/>
    <property type="match status" value="1"/>
</dbReference>
<dbReference type="InterPro" id="IPR011579">
    <property type="entry name" value="ATPase_dom"/>
</dbReference>
<sequence length="378" mass="44173">MQKRYKTPANPFPTTGYYGPEYFCDREKERDQLIQNLTNGQSCLLYGRRRLGKTALIHHIADHLPSDWDFIYIDILSTENEKQFLNSLGTALLHHFSEKDSLGKKVWAFIKTLRPSIFFDQLSGLPQVSFHVSDAKQPVIDLISFLEQWERPIIIAIDEFQQIHAYPEKNTDAWLRSVIQRLQNVFFLFSGSQQSILNELFSNPSRPFFKSASPLQLKKIDQEVYANFLVMIFKKYGKNLSPKLANQMLEWAKCHTYYVQLLSNRLFQVSKKVYEQEDWQKCAQQILEENESFFLHFRTLLSGQQWKLLTAIAKSGEVFQPTSKSFLSEYNLGSSATVIKSLQALQEKEMIHQETNLEGTSYYEVNDVFLERWIQGVY</sequence>
<accession>A0A0P7YUL5</accession>
<evidence type="ECO:0000313" key="3">
    <source>
        <dbReference type="Proteomes" id="UP000050421"/>
    </source>
</evidence>
<dbReference type="InterPro" id="IPR027417">
    <property type="entry name" value="P-loop_NTPase"/>
</dbReference>
<gene>
    <name evidence="2" type="ORF">HLUCCX10_02730</name>
</gene>
<name>A0A0P7YUL5_9BACT</name>
<dbReference type="OrthoDB" id="9805535at2"/>
<dbReference type="Proteomes" id="UP000050421">
    <property type="component" value="Unassembled WGS sequence"/>
</dbReference>
<feature type="domain" description="ATPase" evidence="1">
    <location>
        <begin position="23"/>
        <end position="243"/>
    </location>
</feature>
<dbReference type="EMBL" id="LJXT01000010">
    <property type="protein sequence ID" value="KPQ19390.1"/>
    <property type="molecule type" value="Genomic_DNA"/>
</dbReference>
<protein>
    <submittedName>
        <fullName evidence="2">Putative ATPase (AAA+ superfamily)</fullName>
    </submittedName>
</protein>
<dbReference type="Pfam" id="PF01637">
    <property type="entry name" value="ATPase_2"/>
    <property type="match status" value="1"/>
</dbReference>
<dbReference type="GO" id="GO:0005524">
    <property type="term" value="F:ATP binding"/>
    <property type="evidence" value="ECO:0007669"/>
    <property type="project" value="InterPro"/>
</dbReference>
<reference evidence="2 3" key="1">
    <citation type="submission" date="2015-09" db="EMBL/GenBank/DDBJ databases">
        <title>Identification and resolution of microdiversity through metagenomic sequencing of parallel consortia.</title>
        <authorList>
            <person name="Nelson W.C."/>
            <person name="Romine M.F."/>
            <person name="Lindemann S.R."/>
        </authorList>
    </citation>
    <scope>NUCLEOTIDE SEQUENCE [LARGE SCALE GENOMIC DNA]</scope>
    <source>
        <strain evidence="2">HL-49</strain>
    </source>
</reference>
<dbReference type="AlphaFoldDB" id="A0A0P7YUL5"/>
<evidence type="ECO:0000259" key="1">
    <source>
        <dbReference type="Pfam" id="PF01637"/>
    </source>
</evidence>
<proteinExistence type="predicted"/>
<organism evidence="2 3">
    <name type="scientific">Algoriphagus marincola HL-49</name>
    <dbReference type="NCBI Taxonomy" id="1305737"/>
    <lineage>
        <taxon>Bacteria</taxon>
        <taxon>Pseudomonadati</taxon>
        <taxon>Bacteroidota</taxon>
        <taxon>Cytophagia</taxon>
        <taxon>Cytophagales</taxon>
        <taxon>Cyclobacteriaceae</taxon>
        <taxon>Algoriphagus</taxon>
    </lineage>
</organism>
<dbReference type="eggNOG" id="COG1672">
    <property type="taxonomic scope" value="Bacteria"/>
</dbReference>
<dbReference type="SUPFAM" id="SSF52540">
    <property type="entry name" value="P-loop containing nucleoside triphosphate hydrolases"/>
    <property type="match status" value="1"/>
</dbReference>